<dbReference type="PANTHER" id="PTHR24103">
    <property type="entry name" value="E3 UBIQUITIN-PROTEIN LIGASE TRIM"/>
    <property type="match status" value="1"/>
</dbReference>
<evidence type="ECO:0000313" key="3">
    <source>
        <dbReference type="Proteomes" id="UP000545332"/>
    </source>
</evidence>
<dbReference type="InterPro" id="IPR006574">
    <property type="entry name" value="PRY"/>
</dbReference>
<dbReference type="SMART" id="SM00589">
    <property type="entry name" value="PRY"/>
    <property type="match status" value="1"/>
</dbReference>
<dbReference type="Pfam" id="PF13765">
    <property type="entry name" value="PRY"/>
    <property type="match status" value="1"/>
</dbReference>
<name>A0A7K4KPM7_9AVES</name>
<evidence type="ECO:0000259" key="1">
    <source>
        <dbReference type="PROSITE" id="PS50188"/>
    </source>
</evidence>
<keyword evidence="3" id="KW-1185">Reference proteome</keyword>
<accession>A0A7K4KPM7</accession>
<dbReference type="InterPro" id="IPR043136">
    <property type="entry name" value="B30.2/SPRY_sf"/>
</dbReference>
<dbReference type="Proteomes" id="UP000545332">
    <property type="component" value="Unassembled WGS sequence"/>
</dbReference>
<dbReference type="InterPro" id="IPR050143">
    <property type="entry name" value="TRIM/RBCC"/>
</dbReference>
<dbReference type="InterPro" id="IPR001870">
    <property type="entry name" value="B30.2/SPRY"/>
</dbReference>
<dbReference type="InterPro" id="IPR013320">
    <property type="entry name" value="ConA-like_dom_sf"/>
</dbReference>
<protein>
    <submittedName>
        <fullName evidence="2">BT1A1 protein</fullName>
    </submittedName>
</protein>
<proteinExistence type="predicted"/>
<reference evidence="2 3" key="1">
    <citation type="submission" date="2019-09" db="EMBL/GenBank/DDBJ databases">
        <title>Bird 10,000 Genomes (B10K) Project - Family phase.</title>
        <authorList>
            <person name="Zhang G."/>
        </authorList>
    </citation>
    <scope>NUCLEOTIDE SEQUENCE [LARGE SCALE GENOMIC DNA]</scope>
    <source>
        <strain evidence="2">B10K-MSB-42743</strain>
        <tissue evidence="2">Heart</tissue>
    </source>
</reference>
<sequence>AEEVFLDPNTAHPQLVLSKDCRSVRWGETRQKLPYRYERFKHLCCVLGREGFSIGKHCWEVEGEVGPESHWAIGVVAFFLSRKEATFPSPEE</sequence>
<feature type="domain" description="B30.2/SPRY" evidence="1">
    <location>
        <begin position="1"/>
        <end position="92"/>
    </location>
</feature>
<feature type="non-terminal residue" evidence="2">
    <location>
        <position position="1"/>
    </location>
</feature>
<dbReference type="InterPro" id="IPR003879">
    <property type="entry name" value="Butyrophylin_SPRY"/>
</dbReference>
<comment type="caution">
    <text evidence="2">The sequence shown here is derived from an EMBL/GenBank/DDBJ whole genome shotgun (WGS) entry which is preliminary data.</text>
</comment>
<dbReference type="PRINTS" id="PR01407">
    <property type="entry name" value="BUTYPHLNCDUF"/>
</dbReference>
<dbReference type="OrthoDB" id="9049620at2759"/>
<dbReference type="EMBL" id="VWPX01015569">
    <property type="protein sequence ID" value="NWI18414.1"/>
    <property type="molecule type" value="Genomic_DNA"/>
</dbReference>
<evidence type="ECO:0000313" key="2">
    <source>
        <dbReference type="EMBL" id="NWI18414.1"/>
    </source>
</evidence>
<dbReference type="AlphaFoldDB" id="A0A7K4KPM7"/>
<dbReference type="Gene3D" id="2.60.120.920">
    <property type="match status" value="1"/>
</dbReference>
<gene>
    <name evidence="2" type="primary">Btn1a1_2</name>
    <name evidence="2" type="ORF">CRYSOU_R15064</name>
</gene>
<feature type="non-terminal residue" evidence="2">
    <location>
        <position position="92"/>
    </location>
</feature>
<dbReference type="PROSITE" id="PS50188">
    <property type="entry name" value="B302_SPRY"/>
    <property type="match status" value="1"/>
</dbReference>
<organism evidence="2 3">
    <name type="scientific">Crypturellus soui</name>
    <dbReference type="NCBI Taxonomy" id="458187"/>
    <lineage>
        <taxon>Eukaryota</taxon>
        <taxon>Metazoa</taxon>
        <taxon>Chordata</taxon>
        <taxon>Craniata</taxon>
        <taxon>Vertebrata</taxon>
        <taxon>Euteleostomi</taxon>
        <taxon>Archelosauria</taxon>
        <taxon>Archosauria</taxon>
        <taxon>Dinosauria</taxon>
        <taxon>Saurischia</taxon>
        <taxon>Theropoda</taxon>
        <taxon>Coelurosauria</taxon>
        <taxon>Aves</taxon>
        <taxon>Palaeognathae</taxon>
        <taxon>Tinamiformes</taxon>
        <taxon>Tinamidae</taxon>
        <taxon>Crypturellus</taxon>
    </lineage>
</organism>
<dbReference type="SUPFAM" id="SSF49899">
    <property type="entry name" value="Concanavalin A-like lectins/glucanases"/>
    <property type="match status" value="1"/>
</dbReference>